<dbReference type="InterPro" id="IPR036691">
    <property type="entry name" value="Endo/exonu/phosph_ase_sf"/>
</dbReference>
<gene>
    <name evidence="2" type="ORF">A7U43_21720</name>
</gene>
<dbReference type="Proteomes" id="UP000077143">
    <property type="component" value="Chromosome"/>
</dbReference>
<keyword evidence="2" id="KW-0378">Hydrolase</keyword>
<dbReference type="Gene3D" id="3.60.10.10">
    <property type="entry name" value="Endonuclease/exonuclease/phosphatase"/>
    <property type="match status" value="1"/>
</dbReference>
<accession>A0A172UQS5</accession>
<dbReference type="OrthoDB" id="4520214at2"/>
<proteinExistence type="predicted"/>
<dbReference type="STRING" id="1682113.A7U43_21720"/>
<evidence type="ECO:0000313" key="2">
    <source>
        <dbReference type="EMBL" id="ANE81559.1"/>
    </source>
</evidence>
<keyword evidence="2" id="KW-0540">Nuclease</keyword>
<organism evidence="2 3">
    <name type="scientific">Mycobacterium adipatum</name>
    <dbReference type="NCBI Taxonomy" id="1682113"/>
    <lineage>
        <taxon>Bacteria</taxon>
        <taxon>Bacillati</taxon>
        <taxon>Actinomycetota</taxon>
        <taxon>Actinomycetes</taxon>
        <taxon>Mycobacteriales</taxon>
        <taxon>Mycobacteriaceae</taxon>
        <taxon>Mycobacterium</taxon>
    </lineage>
</organism>
<dbReference type="SUPFAM" id="SSF56219">
    <property type="entry name" value="DNase I-like"/>
    <property type="match status" value="1"/>
</dbReference>
<dbReference type="AlphaFoldDB" id="A0A172UQS5"/>
<name>A0A172UQS5_9MYCO</name>
<feature type="domain" description="Endonuclease/exonuclease/phosphatase" evidence="1">
    <location>
        <begin position="6"/>
        <end position="207"/>
    </location>
</feature>
<dbReference type="EMBL" id="CP015596">
    <property type="protein sequence ID" value="ANE81559.1"/>
    <property type="molecule type" value="Genomic_DNA"/>
</dbReference>
<dbReference type="Pfam" id="PF03372">
    <property type="entry name" value="Exo_endo_phos"/>
    <property type="match status" value="1"/>
</dbReference>
<sequence length="232" mass="25401">MTTRIATLNIRQGGTKHAEALTARLLGYDADILVITEFRANAAGAGLINRLTEAGYDTSHPRVAPNVNTVLIAARGGIERSWAFGDALHPRHLWCAEIDGAYVCGVYMPQGKAKLPYWAALIDKARSAGVDLLIGDFNTGNNDLDKDPRGSKFIGPEMPGRLSATGYLDVWRALHLGVREYTWFSRPGDNGFRLDHIYAVPELAQRIVKCEFDHAPREAGETAHSGLVAHMH</sequence>
<dbReference type="InterPro" id="IPR005135">
    <property type="entry name" value="Endo/exonuclease/phosphatase"/>
</dbReference>
<evidence type="ECO:0000259" key="1">
    <source>
        <dbReference type="Pfam" id="PF03372"/>
    </source>
</evidence>
<evidence type="ECO:0000313" key="3">
    <source>
        <dbReference type="Proteomes" id="UP000077143"/>
    </source>
</evidence>
<reference evidence="2 3" key="1">
    <citation type="submission" date="2016-05" db="EMBL/GenBank/DDBJ databases">
        <title>Complete genome sequence of a phthalic acid esters degrading Mycobacterium sp. YC-RL4.</title>
        <authorList>
            <person name="Ren L."/>
            <person name="Fan S."/>
            <person name="Ruth N."/>
            <person name="Jia Y."/>
            <person name="Wang J."/>
            <person name="Qiao C."/>
        </authorList>
    </citation>
    <scope>NUCLEOTIDE SEQUENCE [LARGE SCALE GENOMIC DNA]</scope>
    <source>
        <strain evidence="2 3">YC-RL4</strain>
    </source>
</reference>
<keyword evidence="2" id="KW-0269">Exonuclease</keyword>
<dbReference type="GO" id="GO:0004527">
    <property type="term" value="F:exonuclease activity"/>
    <property type="evidence" value="ECO:0007669"/>
    <property type="project" value="UniProtKB-KW"/>
</dbReference>
<dbReference type="KEGG" id="madi:A7U43_21720"/>
<dbReference type="RefSeq" id="WP_067999302.1">
    <property type="nucleotide sequence ID" value="NZ_CP015596.1"/>
</dbReference>
<keyword evidence="3" id="KW-1185">Reference proteome</keyword>
<protein>
    <submittedName>
        <fullName evidence="2">Exonuclease III</fullName>
    </submittedName>
</protein>